<reference evidence="1" key="1">
    <citation type="journal article" date="2021" name="Proc. Natl. Acad. Sci. U.S.A.">
        <title>A Catalog of Tens of Thousands of Viruses from Human Metagenomes Reveals Hidden Associations with Chronic Diseases.</title>
        <authorList>
            <person name="Tisza M.J."/>
            <person name="Buck C.B."/>
        </authorList>
    </citation>
    <scope>NUCLEOTIDE SEQUENCE</scope>
    <source>
        <strain evidence="1">Ctk5O4</strain>
    </source>
</reference>
<evidence type="ECO:0000313" key="1">
    <source>
        <dbReference type="EMBL" id="DAF51258.1"/>
    </source>
</evidence>
<accession>A0A8S5SL11</accession>
<name>A0A8S5SL11_9CAUD</name>
<protein>
    <submittedName>
        <fullName evidence="1">Uncharacterized protein</fullName>
    </submittedName>
</protein>
<dbReference type="EMBL" id="BK032612">
    <property type="protein sequence ID" value="DAF51258.1"/>
    <property type="molecule type" value="Genomic_DNA"/>
</dbReference>
<organism evidence="1">
    <name type="scientific">Siphoviridae sp. ctk5O4</name>
    <dbReference type="NCBI Taxonomy" id="2827921"/>
    <lineage>
        <taxon>Viruses</taxon>
        <taxon>Duplodnaviria</taxon>
        <taxon>Heunggongvirae</taxon>
        <taxon>Uroviricota</taxon>
        <taxon>Caudoviricetes</taxon>
    </lineage>
</organism>
<sequence>MLVTVEPSPTLQKLRRLISENPQKVLCNPRF</sequence>
<proteinExistence type="predicted"/>